<dbReference type="EMBL" id="JNAR01000002">
    <property type="protein sequence ID" value="KGG10535.1"/>
    <property type="molecule type" value="Genomic_DNA"/>
</dbReference>
<proteinExistence type="predicted"/>
<evidence type="ECO:0000313" key="2">
    <source>
        <dbReference type="EMBL" id="KGG10535.1"/>
    </source>
</evidence>
<comment type="caution">
    <text evidence="2">The sequence shown here is derived from an EMBL/GenBank/DDBJ whole genome shotgun (WGS) entry which is preliminary data.</text>
</comment>
<name>A0A0A2BCT2_PROMR</name>
<sequence>MKLLIYIEQSKILENMLLPAQVNPGFGGTTYSAIRLAFELHQKYQLEESDIKVSLITKNFDEKNFNGMEVINFNQLENYFCDIFLISGDIFDFLLKQNIRLNTKRLIAWIHHPFDYDKINKSKKLNAEIVSVGKSQFISNYFIAGNHNHIENLFCARRIRKSAIFDKLINQNKKNRLNDFKNNITFGYMGALVPSKGFHQIARYWRDILDLCYARDLQPRLEVIGGTNLYGFDENHSKIPTTLEYGNLIEKMIGKEIDSTVFFHGTLDQKRYKLMSRCDIAIVNPEGYGEAFPASILEWMSLSIPVIGSQNYGCYDAMRFNYPLTIKSNKEIVKKIKFFLNLNTLEKENLKDLSYNIANYFSSKQEYIVNKWILLFKQQFQKINEYPSKIIVIKLLYDWLKYVFKKIFKKLFLMKIKNK</sequence>
<organism evidence="2 3">
    <name type="scientific">Prochlorococcus marinus str. MIT 9401</name>
    <dbReference type="NCBI Taxonomy" id="167551"/>
    <lineage>
        <taxon>Bacteria</taxon>
        <taxon>Bacillati</taxon>
        <taxon>Cyanobacteriota</taxon>
        <taxon>Cyanophyceae</taxon>
        <taxon>Synechococcales</taxon>
        <taxon>Prochlorococcaceae</taxon>
        <taxon>Prochlorococcus</taxon>
    </lineage>
</organism>
<feature type="domain" description="Glycosyl transferase family 1" evidence="1">
    <location>
        <begin position="172"/>
        <end position="349"/>
    </location>
</feature>
<dbReference type="Proteomes" id="UP000030481">
    <property type="component" value="Unassembled WGS sequence"/>
</dbReference>
<dbReference type="Pfam" id="PF00534">
    <property type="entry name" value="Glycos_transf_1"/>
    <property type="match status" value="1"/>
</dbReference>
<dbReference type="Gene3D" id="3.40.50.2000">
    <property type="entry name" value="Glycogen Phosphorylase B"/>
    <property type="match status" value="1"/>
</dbReference>
<dbReference type="InterPro" id="IPR001296">
    <property type="entry name" value="Glyco_trans_1"/>
</dbReference>
<accession>A0A0A2BCT2</accession>
<dbReference type="GO" id="GO:0016757">
    <property type="term" value="F:glycosyltransferase activity"/>
    <property type="evidence" value="ECO:0007669"/>
    <property type="project" value="InterPro"/>
</dbReference>
<dbReference type="SUPFAM" id="SSF53756">
    <property type="entry name" value="UDP-Glycosyltransferase/glycogen phosphorylase"/>
    <property type="match status" value="1"/>
</dbReference>
<reference evidence="3" key="1">
    <citation type="journal article" date="2014" name="Sci. Data">
        <title>Genomes of diverse isolates of the marine cyanobacterium Prochlorococcus.</title>
        <authorList>
            <person name="Biller S."/>
            <person name="Berube P."/>
            <person name="Thompson J."/>
            <person name="Kelly L."/>
            <person name="Roggensack S."/>
            <person name="Awad L."/>
            <person name="Roache-Johnson K."/>
            <person name="Ding H."/>
            <person name="Giovannoni S.J."/>
            <person name="Moore L.R."/>
            <person name="Chisholm S.W."/>
        </authorList>
    </citation>
    <scope>NUCLEOTIDE SEQUENCE [LARGE SCALE GENOMIC DNA]</scope>
</reference>
<dbReference type="RefSeq" id="WP_032518318.1">
    <property type="nucleotide sequence ID" value="NZ_JNAR01000002.1"/>
</dbReference>
<evidence type="ECO:0000313" key="3">
    <source>
        <dbReference type="Proteomes" id="UP000030481"/>
    </source>
</evidence>
<protein>
    <submittedName>
        <fullName evidence="2">CpsL</fullName>
    </submittedName>
</protein>
<gene>
    <name evidence="2" type="ORF">EV01_0163</name>
</gene>
<dbReference type="AlphaFoldDB" id="A0A0A2BCT2"/>
<evidence type="ECO:0000259" key="1">
    <source>
        <dbReference type="Pfam" id="PF00534"/>
    </source>
</evidence>